<dbReference type="Proteomes" id="UP000004662">
    <property type="component" value="Chromosome"/>
</dbReference>
<evidence type="ECO:0000313" key="1">
    <source>
        <dbReference type="EMBL" id="EHJ46915.1"/>
    </source>
</evidence>
<dbReference type="RefSeq" id="WP_009180336.1">
    <property type="nucleotide sequence ID" value="NZ_CM001368.1"/>
</dbReference>
<accession>G7Q5X8</accession>
<dbReference type="InterPro" id="IPR036388">
    <property type="entry name" value="WH-like_DNA-bd_sf"/>
</dbReference>
<dbReference type="AlphaFoldDB" id="G7Q5X8"/>
<sequence>MTVDPQPSRYTENFYKLPKELLTEKTSPFRKIHHSARSVFLHIAVHSNKEGFAFPSQQTIAEQTALAIGTVKSSVEALIAVDLLLREEVGHRPTSHYRYWVDKPTKRENMIFVYKDLVLSPEWTKLSPAARSLYLGMRVRARNNDFGDETDEAFRWREVDYCQSKQADLLRWSGVSRSKFGALVASLEEGGVITREREGIWGVRLHAVGWTHDPDGEADGSFDSGRASDF</sequence>
<dbReference type="EMBL" id="CM001368">
    <property type="protein sequence ID" value="EHJ46915.1"/>
    <property type="molecule type" value="Genomic_DNA"/>
</dbReference>
<organism evidence="1 2">
    <name type="scientific">Solidesulfovibrio carbinoliphilus subsp. oakridgensis</name>
    <dbReference type="NCBI Taxonomy" id="694327"/>
    <lineage>
        <taxon>Bacteria</taxon>
        <taxon>Pseudomonadati</taxon>
        <taxon>Thermodesulfobacteriota</taxon>
        <taxon>Desulfovibrionia</taxon>
        <taxon>Desulfovibrionales</taxon>
        <taxon>Desulfovibrionaceae</taxon>
        <taxon>Solidesulfovibrio</taxon>
    </lineage>
</organism>
<dbReference type="Pfam" id="PF13730">
    <property type="entry name" value="HTH_36"/>
    <property type="match status" value="1"/>
</dbReference>
<name>G7Q5X8_9BACT</name>
<protein>
    <submittedName>
        <fullName evidence="1">Uncharacterized protein</fullName>
    </submittedName>
</protein>
<proteinExistence type="predicted"/>
<reference evidence="2" key="1">
    <citation type="journal article" date="2015" name="Genome Announc.">
        <title>High-Quality Draft Genome Sequence of Desulfovibrio carbinoliphilus FW-101-2B, an Organic Acid-Oxidizing Sulfate-Reducing Bacterium Isolated from Uranium(VI)-Contaminated Groundwater.</title>
        <authorList>
            <person name="Ramsay B.D."/>
            <person name="Hwang C."/>
            <person name="Woo H.L."/>
            <person name="Carroll S.L."/>
            <person name="Lucas S."/>
            <person name="Han J."/>
            <person name="Lapidus A.L."/>
            <person name="Cheng J.F."/>
            <person name="Goodwin L.A."/>
            <person name="Pitluck S."/>
            <person name="Peters L."/>
            <person name="Chertkov O."/>
            <person name="Held B."/>
            <person name="Detter J.C."/>
            <person name="Han C.S."/>
            <person name="Tapia R."/>
            <person name="Land M.L."/>
            <person name="Hauser L.J."/>
            <person name="Kyrpides N.C."/>
            <person name="Ivanova N.N."/>
            <person name="Mikhailova N."/>
            <person name="Pagani I."/>
            <person name="Woyke T."/>
            <person name="Arkin A.P."/>
            <person name="Dehal P."/>
            <person name="Chivian D."/>
            <person name="Criddle C.S."/>
            <person name="Wu W."/>
            <person name="Chakraborty R."/>
            <person name="Hazen T.C."/>
            <person name="Fields M.W."/>
        </authorList>
    </citation>
    <scope>NUCLEOTIDE SEQUENCE [LARGE SCALE GENOMIC DNA]</scope>
    <source>
        <strain evidence="2">FW-101-2B</strain>
    </source>
</reference>
<dbReference type="HOGENOM" id="CLU_1203266_0_0_7"/>
<gene>
    <name evidence="1" type="ORF">DFW101_0899</name>
</gene>
<dbReference type="Gene3D" id="1.10.10.10">
    <property type="entry name" value="Winged helix-like DNA-binding domain superfamily/Winged helix DNA-binding domain"/>
    <property type="match status" value="1"/>
</dbReference>
<evidence type="ECO:0000313" key="2">
    <source>
        <dbReference type="Proteomes" id="UP000004662"/>
    </source>
</evidence>
<keyword evidence="2" id="KW-1185">Reference proteome</keyword>